<proteinExistence type="predicted"/>
<organism evidence="1">
    <name type="scientific">Chlamydomonas euryale</name>
    <dbReference type="NCBI Taxonomy" id="1486919"/>
    <lineage>
        <taxon>Eukaryota</taxon>
        <taxon>Viridiplantae</taxon>
        <taxon>Chlorophyta</taxon>
        <taxon>core chlorophytes</taxon>
        <taxon>Chlorophyceae</taxon>
        <taxon>CS clade</taxon>
        <taxon>Chlamydomonadales</taxon>
        <taxon>Chlamydomonadaceae</taxon>
        <taxon>Chlamydomonas</taxon>
    </lineage>
</organism>
<dbReference type="AlphaFoldDB" id="A0A7R9Z2E2"/>
<name>A0A7R9Z2E2_9CHLO</name>
<protein>
    <submittedName>
        <fullName evidence="1">Uncharacterized protein</fullName>
    </submittedName>
</protein>
<accession>A0A7R9Z2E2</accession>
<gene>
    <name evidence="1" type="ORF">CEUR00632_LOCUS15957</name>
</gene>
<dbReference type="EMBL" id="HBEC01034341">
    <property type="protein sequence ID" value="CAD8301233.1"/>
    <property type="molecule type" value="Transcribed_RNA"/>
</dbReference>
<sequence length="102" mass="11106">MHAGGLWETSEDMWLPAGLMHACLGCLAMRTLACGRPLVARMHAGGCGLAMYMQARGQWIATHMHGTMVMPPVCMQPSRYVMHTRAALVGGRTPGRRREQAG</sequence>
<reference evidence="1" key="1">
    <citation type="submission" date="2021-01" db="EMBL/GenBank/DDBJ databases">
        <authorList>
            <person name="Corre E."/>
            <person name="Pelletier E."/>
            <person name="Niang G."/>
            <person name="Scheremetjew M."/>
            <person name="Finn R."/>
            <person name="Kale V."/>
            <person name="Holt S."/>
            <person name="Cochrane G."/>
            <person name="Meng A."/>
            <person name="Brown T."/>
            <person name="Cohen L."/>
        </authorList>
    </citation>
    <scope>NUCLEOTIDE SEQUENCE</scope>
    <source>
        <strain evidence="1">CCMP219</strain>
    </source>
</reference>
<evidence type="ECO:0000313" key="1">
    <source>
        <dbReference type="EMBL" id="CAD8301233.1"/>
    </source>
</evidence>